<dbReference type="Pfam" id="PF01805">
    <property type="entry name" value="Surp"/>
    <property type="match status" value="2"/>
</dbReference>
<keyword evidence="3" id="KW-0694">RNA-binding</keyword>
<proteinExistence type="predicted"/>
<name>A0A1D1XQE4_9ARAE</name>
<dbReference type="PANTHER" id="PTHR13161:SF15">
    <property type="entry name" value="SPLICING FACTOR, SUPPRESSOR OF WHITE-APRICOT HOMOLOG"/>
    <property type="match status" value="1"/>
</dbReference>
<evidence type="ECO:0000256" key="4">
    <source>
        <dbReference type="ARBA" id="ARBA00023015"/>
    </source>
</evidence>
<feature type="compositionally biased region" description="Low complexity" evidence="7">
    <location>
        <begin position="557"/>
        <end position="568"/>
    </location>
</feature>
<evidence type="ECO:0000256" key="3">
    <source>
        <dbReference type="ARBA" id="ARBA00022884"/>
    </source>
</evidence>
<evidence type="ECO:0000256" key="7">
    <source>
        <dbReference type="SAM" id="MobiDB-lite"/>
    </source>
</evidence>
<reference evidence="9" key="1">
    <citation type="submission" date="2015-07" db="EMBL/GenBank/DDBJ databases">
        <title>Transcriptome Assembly of Anthurium amnicola.</title>
        <authorList>
            <person name="Suzuki J."/>
        </authorList>
    </citation>
    <scope>NUCLEOTIDE SEQUENCE</scope>
</reference>
<dbReference type="Gene3D" id="1.10.10.790">
    <property type="entry name" value="Surp module"/>
    <property type="match status" value="2"/>
</dbReference>
<feature type="compositionally biased region" description="Basic residues" evidence="7">
    <location>
        <begin position="784"/>
        <end position="799"/>
    </location>
</feature>
<keyword evidence="2" id="KW-0677">Repeat</keyword>
<evidence type="ECO:0000313" key="9">
    <source>
        <dbReference type="EMBL" id="JAT44613.1"/>
    </source>
</evidence>
<feature type="compositionally biased region" description="Basic and acidic residues" evidence="7">
    <location>
        <begin position="770"/>
        <end position="783"/>
    </location>
</feature>
<protein>
    <submittedName>
        <fullName evidence="9">Splicing factor, suppressor of white-apricot</fullName>
    </submittedName>
</protein>
<dbReference type="InterPro" id="IPR040397">
    <property type="entry name" value="SWAP"/>
</dbReference>
<feature type="region of interest" description="Disordered" evidence="7">
    <location>
        <begin position="531"/>
        <end position="584"/>
    </location>
</feature>
<keyword evidence="5" id="KW-0804">Transcription</keyword>
<feature type="compositionally biased region" description="Polar residues" evidence="7">
    <location>
        <begin position="849"/>
        <end position="864"/>
    </location>
</feature>
<feature type="compositionally biased region" description="Basic and acidic residues" evidence="7">
    <location>
        <begin position="703"/>
        <end position="740"/>
    </location>
</feature>
<evidence type="ECO:0000259" key="8">
    <source>
        <dbReference type="PROSITE" id="PS50128"/>
    </source>
</evidence>
<feature type="compositionally biased region" description="Basic and acidic residues" evidence="7">
    <location>
        <begin position="807"/>
        <end position="831"/>
    </location>
</feature>
<feature type="domain" description="SURP motif" evidence="8">
    <location>
        <begin position="383"/>
        <end position="425"/>
    </location>
</feature>
<keyword evidence="6" id="KW-0508">mRNA splicing</keyword>
<feature type="region of interest" description="Disordered" evidence="7">
    <location>
        <begin position="445"/>
        <end position="466"/>
    </location>
</feature>
<dbReference type="SUPFAM" id="SSF109905">
    <property type="entry name" value="Surp module (SWAP domain)"/>
    <property type="match status" value="2"/>
</dbReference>
<evidence type="ECO:0000256" key="1">
    <source>
        <dbReference type="ARBA" id="ARBA00022664"/>
    </source>
</evidence>
<dbReference type="EMBL" id="GDJX01023323">
    <property type="protein sequence ID" value="JAT44613.1"/>
    <property type="molecule type" value="Transcribed_RNA"/>
</dbReference>
<gene>
    <name evidence="9" type="primary">Sfswap_0</name>
    <name evidence="9" type="ORF">g.105540</name>
</gene>
<evidence type="ECO:0000256" key="6">
    <source>
        <dbReference type="ARBA" id="ARBA00023187"/>
    </source>
</evidence>
<dbReference type="Pfam" id="PF09750">
    <property type="entry name" value="DRY_EERY"/>
    <property type="match status" value="1"/>
</dbReference>
<dbReference type="SMART" id="SM01141">
    <property type="entry name" value="DRY_EERY"/>
    <property type="match status" value="1"/>
</dbReference>
<dbReference type="InterPro" id="IPR035967">
    <property type="entry name" value="SWAP/Surp_sf"/>
</dbReference>
<dbReference type="GO" id="GO:0000395">
    <property type="term" value="P:mRNA 5'-splice site recognition"/>
    <property type="evidence" value="ECO:0007669"/>
    <property type="project" value="TreeGrafter"/>
</dbReference>
<keyword evidence="1" id="KW-0507">mRNA processing</keyword>
<feature type="compositionally biased region" description="Basic residues" evidence="7">
    <location>
        <begin position="741"/>
        <end position="769"/>
    </location>
</feature>
<dbReference type="FunFam" id="1.10.10.790:FF:000002">
    <property type="entry name" value="Splicing factor 3A subunit 1"/>
    <property type="match status" value="1"/>
</dbReference>
<dbReference type="PANTHER" id="PTHR13161">
    <property type="entry name" value="SPLICING FACTOR SUPPRESSOR OF WHITE APRICOT"/>
    <property type="match status" value="1"/>
</dbReference>
<dbReference type="SMART" id="SM00648">
    <property type="entry name" value="SWAP"/>
    <property type="match status" value="2"/>
</dbReference>
<feature type="region of interest" description="Disordered" evidence="7">
    <location>
        <begin position="694"/>
        <end position="864"/>
    </location>
</feature>
<accession>A0A1D1XQE4</accession>
<feature type="region of interest" description="Disordered" evidence="7">
    <location>
        <begin position="287"/>
        <end position="342"/>
    </location>
</feature>
<feature type="compositionally biased region" description="Basic residues" evidence="7">
    <location>
        <begin position="832"/>
        <end position="842"/>
    </location>
</feature>
<dbReference type="AlphaFoldDB" id="A0A1D1XQE4"/>
<dbReference type="InterPro" id="IPR000061">
    <property type="entry name" value="Surp"/>
</dbReference>
<organism evidence="9">
    <name type="scientific">Anthurium amnicola</name>
    <dbReference type="NCBI Taxonomy" id="1678845"/>
    <lineage>
        <taxon>Eukaryota</taxon>
        <taxon>Viridiplantae</taxon>
        <taxon>Streptophyta</taxon>
        <taxon>Embryophyta</taxon>
        <taxon>Tracheophyta</taxon>
        <taxon>Spermatophyta</taxon>
        <taxon>Magnoliopsida</taxon>
        <taxon>Liliopsida</taxon>
        <taxon>Araceae</taxon>
        <taxon>Pothoideae</taxon>
        <taxon>Potheae</taxon>
        <taxon>Anthurium</taxon>
    </lineage>
</organism>
<dbReference type="PROSITE" id="PS50128">
    <property type="entry name" value="SURP"/>
    <property type="match status" value="2"/>
</dbReference>
<keyword evidence="4" id="KW-0805">Transcription regulation</keyword>
<evidence type="ECO:0000256" key="5">
    <source>
        <dbReference type="ARBA" id="ARBA00023163"/>
    </source>
</evidence>
<feature type="domain" description="SURP motif" evidence="8">
    <location>
        <begin position="177"/>
        <end position="219"/>
    </location>
</feature>
<evidence type="ECO:0000256" key="2">
    <source>
        <dbReference type="ARBA" id="ARBA00022737"/>
    </source>
</evidence>
<dbReference type="InterPro" id="IPR019147">
    <property type="entry name" value="SWAP_N_domain"/>
</dbReference>
<dbReference type="GO" id="GO:0003723">
    <property type="term" value="F:RNA binding"/>
    <property type="evidence" value="ECO:0007669"/>
    <property type="project" value="UniProtKB-KW"/>
</dbReference>
<feature type="compositionally biased region" description="Polar residues" evidence="7">
    <location>
        <begin position="454"/>
        <end position="464"/>
    </location>
</feature>
<sequence>MDHHHHQPPQQEQDQQVDLEVVGRHALLFDDDSTSAFINSSDALVPWSGGDPSLLIDRYDARHLLQRLPPPRALRRQQQQEGRQVEPDGVSWTELDLERYRDLQCGGSGGDEEDEEGKKNREVTKTGAYHTVPLSYAASGDLNVHHDGLKISGYYPPFPVPDYLLSNLPPTEKVHQIISRTAKFVSEHGGQSEIILRVKQGDNPTFGFLMPDHELHAYFRFLVGHPELAQGVTDSADRQVGMKKSSSGDNELHVAGGALSLLGSVYGSGEDDGGVQDTLELQEKRVENAEDGTSASLPFRSQVPSSSLGEETKIVMKPPTAAREKPSPARKNRSSITVTASSAQSKIKDVSGGSVNFLINMPEGNASDHGALILEPPSSLKRMVDKTVDFILRNGKEFEASLIEQDKTNEKFPFLRPSSQYHPYYLKVLQDARESKLPRKNLSDQRNLPVGRVRNTTRGTVSDESLSDERKMMHQFEGSYQLDRKEKFRMVIGGAKKDTNNSIPKPAKPPGLSAEEAAAIVMAATRGLSKPAMSDAAPKTSVDNSHTFPKVTGGHRSSSLGSFPPLSGYNPVSKTNSDGKAGSSLPDGFSLGTGKASKESCNTAGGVLVANVVAKTVAGEADSSDAYLTKEQKVRAERLKRARMFAAMIKSEKHEVSELIPATIAQSGSQVAAASSVLSGREFDLAWGREGSSVPVDAEISDSEEKSCEKVSKNESRRERSHEKDASMSGHHTEDTEERKHLRKRHRSRHSSHSSRDGHKHKHRSSHRDKHPDSSQDEHSHSNKDKHKRKHHSSSKHKGHGSDEDERLNRKRSEVRHCRERHKFSDDEGRVRKGSHSHHKKSRMEEIQNLENDGDSSASNLSKQVSLNLSNDIQKVAHPLASQGQSSDATDVPDDLRAKIRAMLLETV</sequence>